<evidence type="ECO:0000256" key="1">
    <source>
        <dbReference type="SAM" id="Coils"/>
    </source>
</evidence>
<protein>
    <submittedName>
        <fullName evidence="3">Uncharacterized protein</fullName>
    </submittedName>
</protein>
<evidence type="ECO:0000256" key="2">
    <source>
        <dbReference type="SAM" id="MobiDB-lite"/>
    </source>
</evidence>
<feature type="coiled-coil region" evidence="1">
    <location>
        <begin position="280"/>
        <end position="328"/>
    </location>
</feature>
<feature type="region of interest" description="Disordered" evidence="2">
    <location>
        <begin position="1"/>
        <end position="32"/>
    </location>
</feature>
<dbReference type="EMBL" id="OIVN01000315">
    <property type="protein sequence ID" value="SPC78164.1"/>
    <property type="molecule type" value="Genomic_DNA"/>
</dbReference>
<name>A0A2N9EU98_FAGSY</name>
<reference evidence="3" key="1">
    <citation type="submission" date="2018-02" db="EMBL/GenBank/DDBJ databases">
        <authorList>
            <person name="Cohen D.B."/>
            <person name="Kent A.D."/>
        </authorList>
    </citation>
    <scope>NUCLEOTIDE SEQUENCE</scope>
</reference>
<organism evidence="3">
    <name type="scientific">Fagus sylvatica</name>
    <name type="common">Beechnut</name>
    <dbReference type="NCBI Taxonomy" id="28930"/>
    <lineage>
        <taxon>Eukaryota</taxon>
        <taxon>Viridiplantae</taxon>
        <taxon>Streptophyta</taxon>
        <taxon>Embryophyta</taxon>
        <taxon>Tracheophyta</taxon>
        <taxon>Spermatophyta</taxon>
        <taxon>Magnoliopsida</taxon>
        <taxon>eudicotyledons</taxon>
        <taxon>Gunneridae</taxon>
        <taxon>Pentapetalae</taxon>
        <taxon>rosids</taxon>
        <taxon>fabids</taxon>
        <taxon>Fagales</taxon>
        <taxon>Fagaceae</taxon>
        <taxon>Fagus</taxon>
    </lineage>
</organism>
<accession>A0A2N9EU98</accession>
<proteinExistence type="predicted"/>
<dbReference type="AlphaFoldDB" id="A0A2N9EU98"/>
<keyword evidence="1" id="KW-0175">Coiled coil</keyword>
<sequence>MTPGSRGAGAVFGCFSGEDSGQTGEATGEPRVARRSWSHYLSNAPGPAGQLVASRKDSAREGVPKVGFRRSWYRRKACATLSLKVLDLQETELGFARYGSANRGRRSVFGPLEDIFPIEIPARPGKILAIREFHTVHERVLFPTCPGLRINLFIALFRRLVFACVVDAAPDVGFRRSWCRRKACATYFLKVQVLDRGELGFARCGPANGGSWSVPHAKGRVRPAWLGLPRFACRHPRNFCGKNGVITMVDVDTTPPSNPSLATINQSPHVAMDRAKGAGLATLRAKYMVDEAEMKNAKRAVMELTRERKDALAEVEKLKKELKVRDDDVKVAVDAKDKAVADLKHLVGQIEGAKEAAVSEFRASEVFEDINTRYFLSGFEAFRKQTVQRFPGLNFSAL</sequence>
<gene>
    <name evidence="3" type="ORF">FSB_LOCUS6046</name>
</gene>
<evidence type="ECO:0000313" key="3">
    <source>
        <dbReference type="EMBL" id="SPC78164.1"/>
    </source>
</evidence>